<evidence type="ECO:0000313" key="1">
    <source>
        <dbReference type="EMBL" id="CAG9787656.1"/>
    </source>
</evidence>
<name>A0A9N9WCQ0_9NEOP</name>
<reference evidence="1" key="1">
    <citation type="submission" date="2021-12" db="EMBL/GenBank/DDBJ databases">
        <authorList>
            <person name="King R."/>
        </authorList>
    </citation>
    <scope>NUCLEOTIDE SEQUENCE</scope>
</reference>
<dbReference type="Proteomes" id="UP001153714">
    <property type="component" value="Chromosome 18"/>
</dbReference>
<accession>A0A9N9WCQ0</accession>
<evidence type="ECO:0000313" key="2">
    <source>
        <dbReference type="Proteomes" id="UP001153714"/>
    </source>
</evidence>
<keyword evidence="2" id="KW-1185">Reference proteome</keyword>
<proteinExistence type="predicted"/>
<organism evidence="1 2">
    <name type="scientific">Diatraea saccharalis</name>
    <name type="common">sugarcane borer</name>
    <dbReference type="NCBI Taxonomy" id="40085"/>
    <lineage>
        <taxon>Eukaryota</taxon>
        <taxon>Metazoa</taxon>
        <taxon>Ecdysozoa</taxon>
        <taxon>Arthropoda</taxon>
        <taxon>Hexapoda</taxon>
        <taxon>Insecta</taxon>
        <taxon>Pterygota</taxon>
        <taxon>Neoptera</taxon>
        <taxon>Endopterygota</taxon>
        <taxon>Lepidoptera</taxon>
        <taxon>Glossata</taxon>
        <taxon>Ditrysia</taxon>
        <taxon>Pyraloidea</taxon>
        <taxon>Crambidae</taxon>
        <taxon>Crambinae</taxon>
        <taxon>Diatraea</taxon>
    </lineage>
</organism>
<dbReference type="EMBL" id="OU893349">
    <property type="protein sequence ID" value="CAG9787656.1"/>
    <property type="molecule type" value="Genomic_DNA"/>
</dbReference>
<dbReference type="OrthoDB" id="7175839at2759"/>
<dbReference type="AlphaFoldDB" id="A0A9N9WCQ0"/>
<protein>
    <submittedName>
        <fullName evidence="1">Uncharacterized protein</fullName>
    </submittedName>
</protein>
<reference evidence="1" key="2">
    <citation type="submission" date="2022-10" db="EMBL/GenBank/DDBJ databases">
        <authorList>
            <consortium name="ENA_rothamsted_submissions"/>
            <consortium name="culmorum"/>
            <person name="King R."/>
        </authorList>
    </citation>
    <scope>NUCLEOTIDE SEQUENCE</scope>
</reference>
<gene>
    <name evidence="1" type="ORF">DIATSA_LOCUS5524</name>
</gene>
<sequence>MTKKTPENANGKLCSCFEGKRPQIYLEEPHRLTVPIVISNYKYKTPVTVNRATESNKAFRNKDKYEKHSKGTLYNRYKQRKALKRQQTEHEKELKRIEEDTISKANRVREEEFLQRLLKQQQHQQDFKRKHQHKVVTQTFEPNKKVKKIRQGKAIIAKPKAQSKYVTVKKL</sequence>